<keyword evidence="3" id="KW-1185">Reference proteome</keyword>
<dbReference type="Proteomes" id="UP000250235">
    <property type="component" value="Unassembled WGS sequence"/>
</dbReference>
<reference evidence="2 3" key="1">
    <citation type="journal article" date="2015" name="Proc. Natl. Acad. Sci. U.S.A.">
        <title>The resurrection genome of Boea hygrometrica: A blueprint for survival of dehydration.</title>
        <authorList>
            <person name="Xiao L."/>
            <person name="Yang G."/>
            <person name="Zhang L."/>
            <person name="Yang X."/>
            <person name="Zhao S."/>
            <person name="Ji Z."/>
            <person name="Zhou Q."/>
            <person name="Hu M."/>
            <person name="Wang Y."/>
            <person name="Chen M."/>
            <person name="Xu Y."/>
            <person name="Jin H."/>
            <person name="Xiao X."/>
            <person name="Hu G."/>
            <person name="Bao F."/>
            <person name="Hu Y."/>
            <person name="Wan P."/>
            <person name="Li L."/>
            <person name="Deng X."/>
            <person name="Kuang T."/>
            <person name="Xiang C."/>
            <person name="Zhu J.K."/>
            <person name="Oliver M.J."/>
            <person name="He Y."/>
        </authorList>
    </citation>
    <scope>NUCLEOTIDE SEQUENCE [LARGE SCALE GENOMIC DNA]</scope>
    <source>
        <strain evidence="3">cv. XS01</strain>
    </source>
</reference>
<evidence type="ECO:0000256" key="1">
    <source>
        <dbReference type="SAM" id="MobiDB-lite"/>
    </source>
</evidence>
<sequence>MFKNLELLQLRISSAKFLIAHFKPAAAMFLRKTGTNTIFVSQENRFELRSSDLSVAGCIVRSLISPVLVILLSFCSVLEFPFDFEDKILFQWGKNVCWSIRIRPPARQRKNNRKGRETINTNSSKFPTTFIGCLSGLPCWHLCLAPTGITRIRLFSVDCGSLRQSGPRPDPRLLRQATLEALTRSARTDSPRRVGRKPIFRRRRRRRKAAAAQGV</sequence>
<feature type="compositionally biased region" description="Basic residues" evidence="1">
    <location>
        <begin position="193"/>
        <end position="209"/>
    </location>
</feature>
<protein>
    <submittedName>
        <fullName evidence="2">Uncharacterized protein</fullName>
    </submittedName>
</protein>
<dbReference type="AlphaFoldDB" id="A0A2Z7CWE9"/>
<gene>
    <name evidence="2" type="ORF">F511_25594</name>
</gene>
<proteinExistence type="predicted"/>
<organism evidence="2 3">
    <name type="scientific">Dorcoceras hygrometricum</name>
    <dbReference type="NCBI Taxonomy" id="472368"/>
    <lineage>
        <taxon>Eukaryota</taxon>
        <taxon>Viridiplantae</taxon>
        <taxon>Streptophyta</taxon>
        <taxon>Embryophyta</taxon>
        <taxon>Tracheophyta</taxon>
        <taxon>Spermatophyta</taxon>
        <taxon>Magnoliopsida</taxon>
        <taxon>eudicotyledons</taxon>
        <taxon>Gunneridae</taxon>
        <taxon>Pentapetalae</taxon>
        <taxon>asterids</taxon>
        <taxon>lamiids</taxon>
        <taxon>Lamiales</taxon>
        <taxon>Gesneriaceae</taxon>
        <taxon>Didymocarpoideae</taxon>
        <taxon>Trichosporeae</taxon>
        <taxon>Loxocarpinae</taxon>
        <taxon>Dorcoceras</taxon>
    </lineage>
</organism>
<evidence type="ECO:0000313" key="3">
    <source>
        <dbReference type="Proteomes" id="UP000250235"/>
    </source>
</evidence>
<name>A0A2Z7CWE9_9LAMI</name>
<accession>A0A2Z7CWE9</accession>
<evidence type="ECO:0000313" key="2">
    <source>
        <dbReference type="EMBL" id="KZV50635.1"/>
    </source>
</evidence>
<dbReference type="EMBL" id="KQ992360">
    <property type="protein sequence ID" value="KZV50635.1"/>
    <property type="molecule type" value="Genomic_DNA"/>
</dbReference>
<feature type="region of interest" description="Disordered" evidence="1">
    <location>
        <begin position="184"/>
        <end position="215"/>
    </location>
</feature>